<dbReference type="GO" id="GO:0015074">
    <property type="term" value="P:DNA integration"/>
    <property type="evidence" value="ECO:0007669"/>
    <property type="project" value="InterPro"/>
</dbReference>
<dbReference type="PROSITE" id="PS50994">
    <property type="entry name" value="INTEGRASE"/>
    <property type="match status" value="1"/>
</dbReference>
<dbReference type="AlphaFoldDB" id="A0A9J6B943"/>
<dbReference type="InterPro" id="IPR012337">
    <property type="entry name" value="RNaseH-like_sf"/>
</dbReference>
<dbReference type="PANTHER" id="PTHR47331:SF1">
    <property type="entry name" value="GAG-LIKE PROTEIN"/>
    <property type="match status" value="1"/>
</dbReference>
<dbReference type="Gene3D" id="3.30.420.10">
    <property type="entry name" value="Ribonuclease H-like superfamily/Ribonuclease H"/>
    <property type="match status" value="1"/>
</dbReference>
<keyword evidence="3" id="KW-1185">Reference proteome</keyword>
<dbReference type="Gene3D" id="3.10.10.10">
    <property type="entry name" value="HIV Type 1 Reverse Transcriptase, subunit A, domain 1"/>
    <property type="match status" value="1"/>
</dbReference>
<dbReference type="GO" id="GO:0003676">
    <property type="term" value="F:nucleic acid binding"/>
    <property type="evidence" value="ECO:0007669"/>
    <property type="project" value="InterPro"/>
</dbReference>
<dbReference type="Pfam" id="PF18701">
    <property type="entry name" value="DUF5641"/>
    <property type="match status" value="1"/>
</dbReference>
<name>A0A9J6B943_POLVA</name>
<dbReference type="GO" id="GO:0042575">
    <property type="term" value="C:DNA polymerase complex"/>
    <property type="evidence" value="ECO:0007669"/>
    <property type="project" value="UniProtKB-ARBA"/>
</dbReference>
<dbReference type="SUPFAM" id="SSF56672">
    <property type="entry name" value="DNA/RNA polymerases"/>
    <property type="match status" value="1"/>
</dbReference>
<dbReference type="InterPro" id="IPR040676">
    <property type="entry name" value="DUF5641"/>
</dbReference>
<dbReference type="OrthoDB" id="7762683at2759"/>
<dbReference type="GO" id="GO:0071897">
    <property type="term" value="P:DNA biosynthetic process"/>
    <property type="evidence" value="ECO:0007669"/>
    <property type="project" value="UniProtKB-ARBA"/>
</dbReference>
<sequence>MVYMRQLAVEKKLAKHPEQLKAFNDNFQALIDQGFARLATEEELNKEWPNVWYLPMSLVANINKIPIKYRNVYDASCKFHGISLNDRLLMGPNLLVDLLRPIFAMRMNKIVVTCDVKSMFHCISICERDQQCQRILWRSDINQPMKTYIMKVMLFGPKSSPFSSQFVKNKTAEKWENIYPDAARLLKNLTYMDDSLTSEGSIEDAIRVSQQAIEILQSINWDLVGFQSNSVELLRALPNTHVKQQLIPLLSDELESMTTKVLGCSWDPKSDSFVYQFDRGIFVKIVTECNHRPTKRDQCSTVARLFDILGLVVPYTIRGRILLQRSWRKGIEWDEQISEEDADDWITWLKDIEKIGKLKIPRQYCLLNKLEDCENLELHVFCDAGKEAFAAVGYFVVTTNDKRHTNIVLAKAKVTPVKLGSKLEISEMPRLESLSCLIAARLCHTIVSLHPKLLMDIYLWSDSEIVLRWIKKRNHRLPKYAHSIIDEILELTTREQWNYVPSKANPADFATKFQQIDFCDNNNTWFKGPTFLTLAREFWPEQKNFSDDDKSTELVITNINLMPQQFMSTVKLPPTDCPLASHDFIHRFSNSIKHNWSKLIRATARALKFYYNAIIPLAKSLLKNDKSAWLKVKNENEAFQILTADDLERAELFIIRKMQHDILSCDIKLLKKGLPVKNKNLAQLNVFLDDQDIIRINSRVVLDPAIYPQRFSPVAPREHPLSTIFLFHIHEKFNHVCLESQIADVRAKYWLPRVRVELKKIKSTCNHCGYRRANRHVPIMAPLPTCRIDPTLRPFQVTAVDCTGALMVYNHTKKTKMYLLLFTCTLTRFVYVHIVEKLDTLNVLEAITQFWTGFGPVSEFLSDNGKNFLGAANQIKKDQSEEDIPSKLNEIRHESQTHLAQKYALNWRFIPAYSPWFGGCYERLIREVKRAIEVTINERKVSKVTLNIAVQDAVQRINNRPLTYNSISHEDDQILTPHLLAKGRSGWPLLPSQSKVNSAPNNKEDKLIYHKGKAIADEIMRRFVSEYLTVLTKRDKWFKNVDDIKVDDLVILIDPDQTRKEWPRAKVIATYPGKDNRVRVVDLMFADRSIDKEVTVQRLAKINISKLNPEI</sequence>
<dbReference type="Proteomes" id="UP001107558">
    <property type="component" value="Unassembled WGS sequence"/>
</dbReference>
<dbReference type="Pfam" id="PF05380">
    <property type="entry name" value="Peptidase_A17"/>
    <property type="match status" value="1"/>
</dbReference>
<evidence type="ECO:0000313" key="3">
    <source>
        <dbReference type="Proteomes" id="UP001107558"/>
    </source>
</evidence>
<organism evidence="2 3">
    <name type="scientific">Polypedilum vanderplanki</name>
    <name type="common">Sleeping chironomid midge</name>
    <dbReference type="NCBI Taxonomy" id="319348"/>
    <lineage>
        <taxon>Eukaryota</taxon>
        <taxon>Metazoa</taxon>
        <taxon>Ecdysozoa</taxon>
        <taxon>Arthropoda</taxon>
        <taxon>Hexapoda</taxon>
        <taxon>Insecta</taxon>
        <taxon>Pterygota</taxon>
        <taxon>Neoptera</taxon>
        <taxon>Endopterygota</taxon>
        <taxon>Diptera</taxon>
        <taxon>Nematocera</taxon>
        <taxon>Chironomoidea</taxon>
        <taxon>Chironomidae</taxon>
        <taxon>Chironominae</taxon>
        <taxon>Polypedilum</taxon>
        <taxon>Polypedilum</taxon>
    </lineage>
</organism>
<comment type="caution">
    <text evidence="2">The sequence shown here is derived from an EMBL/GenBank/DDBJ whole genome shotgun (WGS) entry which is preliminary data.</text>
</comment>
<feature type="domain" description="Integrase catalytic" evidence="1">
    <location>
        <begin position="790"/>
        <end position="985"/>
    </location>
</feature>
<dbReference type="InterPro" id="IPR043502">
    <property type="entry name" value="DNA/RNA_pol_sf"/>
</dbReference>
<reference evidence="2" key="1">
    <citation type="submission" date="2021-03" db="EMBL/GenBank/DDBJ databases">
        <title>Chromosome level genome of the anhydrobiotic midge Polypedilum vanderplanki.</title>
        <authorList>
            <person name="Yoshida Y."/>
            <person name="Kikawada T."/>
            <person name="Gusev O."/>
        </authorList>
    </citation>
    <scope>NUCLEOTIDE SEQUENCE</scope>
    <source>
        <strain evidence="2">NIAS01</strain>
        <tissue evidence="2">Whole body or cell culture</tissue>
    </source>
</reference>
<gene>
    <name evidence="2" type="ORF">PVAND_017642</name>
</gene>
<protein>
    <recommendedName>
        <fullName evidence="1">Integrase catalytic domain-containing protein</fullName>
    </recommendedName>
</protein>
<dbReference type="EMBL" id="JADBJN010000021">
    <property type="protein sequence ID" value="KAG5666221.1"/>
    <property type="molecule type" value="Genomic_DNA"/>
</dbReference>
<dbReference type="PANTHER" id="PTHR47331">
    <property type="entry name" value="PHD-TYPE DOMAIN-CONTAINING PROTEIN"/>
    <property type="match status" value="1"/>
</dbReference>
<proteinExistence type="predicted"/>
<dbReference type="InterPro" id="IPR036397">
    <property type="entry name" value="RNaseH_sf"/>
</dbReference>
<dbReference type="InterPro" id="IPR008042">
    <property type="entry name" value="Retrotrans_Pao"/>
</dbReference>
<dbReference type="InterPro" id="IPR001584">
    <property type="entry name" value="Integrase_cat-core"/>
</dbReference>
<dbReference type="Gene3D" id="3.30.70.270">
    <property type="match status" value="1"/>
</dbReference>
<dbReference type="InterPro" id="IPR043128">
    <property type="entry name" value="Rev_trsase/Diguanyl_cyclase"/>
</dbReference>
<accession>A0A9J6B943</accession>
<dbReference type="SUPFAM" id="SSF53098">
    <property type="entry name" value="Ribonuclease H-like"/>
    <property type="match status" value="1"/>
</dbReference>
<evidence type="ECO:0000313" key="2">
    <source>
        <dbReference type="EMBL" id="KAG5666221.1"/>
    </source>
</evidence>
<evidence type="ECO:0000259" key="1">
    <source>
        <dbReference type="PROSITE" id="PS50994"/>
    </source>
</evidence>